<feature type="domain" description="Cyclic nucleotide-binding" evidence="2">
    <location>
        <begin position="36"/>
        <end position="77"/>
    </location>
</feature>
<dbReference type="Gene3D" id="2.60.120.10">
    <property type="entry name" value="Jelly Rolls"/>
    <property type="match status" value="1"/>
</dbReference>
<comment type="caution">
    <text evidence="3">The sequence shown here is derived from an EMBL/GenBank/DDBJ whole genome shotgun (WGS) entry which is preliminary data.</text>
</comment>
<gene>
    <name evidence="3" type="ORF">E5288_WYG009192</name>
</gene>
<sequence>MRTKVPALKLGFPVSEIFSSRYLTYIFDSLIIKYTDGKVEVTKEGVKLCTMGPGKVFGELAILYNCTRTATVKILSDLLERKQLTQYKFTTTNTPLTGKTEVARLVSDRKVERGRIEHLQLGHTEKEIIVINYRYLIKVVIVLVYLFITEIFAIVDISSIIPGEVSSAIFYQYKSKYYQCGSC</sequence>
<organism evidence="3 4">
    <name type="scientific">Bos mutus</name>
    <name type="common">wild yak</name>
    <dbReference type="NCBI Taxonomy" id="72004"/>
    <lineage>
        <taxon>Eukaryota</taxon>
        <taxon>Metazoa</taxon>
        <taxon>Chordata</taxon>
        <taxon>Craniata</taxon>
        <taxon>Vertebrata</taxon>
        <taxon>Euteleostomi</taxon>
        <taxon>Mammalia</taxon>
        <taxon>Eutheria</taxon>
        <taxon>Laurasiatheria</taxon>
        <taxon>Artiodactyla</taxon>
        <taxon>Ruminantia</taxon>
        <taxon>Pecora</taxon>
        <taxon>Bovidae</taxon>
        <taxon>Bovinae</taxon>
        <taxon>Bos</taxon>
    </lineage>
</organism>
<dbReference type="CDD" id="cd00038">
    <property type="entry name" value="CAP_ED"/>
    <property type="match status" value="1"/>
</dbReference>
<dbReference type="PROSITE" id="PS50042">
    <property type="entry name" value="CNMP_BINDING_3"/>
    <property type="match status" value="1"/>
</dbReference>
<dbReference type="InterPro" id="IPR018490">
    <property type="entry name" value="cNMP-bd_dom_sf"/>
</dbReference>
<proteinExistence type="predicted"/>
<name>A0A6B0QRM9_9CETA</name>
<evidence type="ECO:0000313" key="3">
    <source>
        <dbReference type="EMBL" id="MXQ80548.1"/>
    </source>
</evidence>
<evidence type="ECO:0000313" key="4">
    <source>
        <dbReference type="Proteomes" id="UP000322234"/>
    </source>
</evidence>
<keyword evidence="1" id="KW-0472">Membrane</keyword>
<evidence type="ECO:0000259" key="2">
    <source>
        <dbReference type="PROSITE" id="PS50042"/>
    </source>
</evidence>
<feature type="transmembrane region" description="Helical" evidence="1">
    <location>
        <begin position="135"/>
        <end position="155"/>
    </location>
</feature>
<dbReference type="InterPro" id="IPR014710">
    <property type="entry name" value="RmlC-like_jellyroll"/>
</dbReference>
<keyword evidence="1" id="KW-1133">Transmembrane helix</keyword>
<dbReference type="Proteomes" id="UP000322234">
    <property type="component" value="Unassembled WGS sequence"/>
</dbReference>
<keyword evidence="4" id="KW-1185">Reference proteome</keyword>
<protein>
    <recommendedName>
        <fullName evidence="2">Cyclic nucleotide-binding domain-containing protein</fullName>
    </recommendedName>
</protein>
<dbReference type="AlphaFoldDB" id="A0A6B0QRM9"/>
<dbReference type="SUPFAM" id="SSF51206">
    <property type="entry name" value="cAMP-binding domain-like"/>
    <property type="match status" value="1"/>
</dbReference>
<evidence type="ECO:0000256" key="1">
    <source>
        <dbReference type="SAM" id="Phobius"/>
    </source>
</evidence>
<accession>A0A6B0QRM9</accession>
<keyword evidence="1" id="KW-0812">Transmembrane</keyword>
<dbReference type="InterPro" id="IPR000595">
    <property type="entry name" value="cNMP-bd_dom"/>
</dbReference>
<dbReference type="EMBL" id="VBQZ03000005">
    <property type="protein sequence ID" value="MXQ80548.1"/>
    <property type="molecule type" value="Genomic_DNA"/>
</dbReference>
<reference evidence="3" key="1">
    <citation type="submission" date="2019-10" db="EMBL/GenBank/DDBJ databases">
        <title>The sequence and de novo assembly of the wild yak genome.</title>
        <authorList>
            <person name="Liu Y."/>
        </authorList>
    </citation>
    <scope>NUCLEOTIDE SEQUENCE [LARGE SCALE GENOMIC DNA]</scope>
    <source>
        <strain evidence="3">WY2019</strain>
    </source>
</reference>